<dbReference type="EMBL" id="JBHSAY010000024">
    <property type="protein sequence ID" value="MFC4135678.1"/>
    <property type="molecule type" value="Genomic_DNA"/>
</dbReference>
<reference evidence="2" key="1">
    <citation type="journal article" date="2019" name="Int. J. Syst. Evol. Microbiol.">
        <title>The Global Catalogue of Microorganisms (GCM) 10K type strain sequencing project: providing services to taxonomists for standard genome sequencing and annotation.</title>
        <authorList>
            <consortium name="The Broad Institute Genomics Platform"/>
            <consortium name="The Broad Institute Genome Sequencing Center for Infectious Disease"/>
            <person name="Wu L."/>
            <person name="Ma J."/>
        </authorList>
    </citation>
    <scope>NUCLEOTIDE SEQUENCE [LARGE SCALE GENOMIC DNA]</scope>
    <source>
        <strain evidence="2">CGMCC 4.7289</strain>
    </source>
</reference>
<comment type="caution">
    <text evidence="1">The sequence shown here is derived from an EMBL/GenBank/DDBJ whole genome shotgun (WGS) entry which is preliminary data.</text>
</comment>
<keyword evidence="2" id="KW-1185">Reference proteome</keyword>
<sequence>MVVTETSPFATEDDSARRVLMVHRPNGDDLCAGCLENRAVFAWFPCEQARWALKVISPRSEGDAL</sequence>
<proteinExistence type="predicted"/>
<accession>A0ABV8LZF4</accession>
<evidence type="ECO:0000313" key="1">
    <source>
        <dbReference type="EMBL" id="MFC4135678.1"/>
    </source>
</evidence>
<name>A0ABV8LZF4_9ACTN</name>
<protein>
    <submittedName>
        <fullName evidence="1">Uncharacterized protein</fullName>
    </submittedName>
</protein>
<dbReference type="Proteomes" id="UP001595816">
    <property type="component" value="Unassembled WGS sequence"/>
</dbReference>
<dbReference type="RefSeq" id="WP_253760663.1">
    <property type="nucleotide sequence ID" value="NZ_JAMZDZ010000001.1"/>
</dbReference>
<gene>
    <name evidence="1" type="ORF">ACFOZ4_34125</name>
</gene>
<evidence type="ECO:0000313" key="2">
    <source>
        <dbReference type="Proteomes" id="UP001595816"/>
    </source>
</evidence>
<organism evidence="1 2">
    <name type="scientific">Hamadaea flava</name>
    <dbReference type="NCBI Taxonomy" id="1742688"/>
    <lineage>
        <taxon>Bacteria</taxon>
        <taxon>Bacillati</taxon>
        <taxon>Actinomycetota</taxon>
        <taxon>Actinomycetes</taxon>
        <taxon>Micromonosporales</taxon>
        <taxon>Micromonosporaceae</taxon>
        <taxon>Hamadaea</taxon>
    </lineage>
</organism>